<evidence type="ECO:0000313" key="2">
    <source>
        <dbReference type="EMBL" id="KAI0298172.1"/>
    </source>
</evidence>
<feature type="region of interest" description="Disordered" evidence="1">
    <location>
        <begin position="88"/>
        <end position="123"/>
    </location>
</feature>
<keyword evidence="3" id="KW-1185">Reference proteome</keyword>
<dbReference type="AlphaFoldDB" id="A0AAD4M1Y6"/>
<evidence type="ECO:0000256" key="1">
    <source>
        <dbReference type="SAM" id="MobiDB-lite"/>
    </source>
</evidence>
<name>A0AAD4M1Y6_9AGAM</name>
<reference evidence="2" key="1">
    <citation type="journal article" date="2022" name="New Phytol.">
        <title>Evolutionary transition to the ectomycorrhizal habit in the genomes of a hyperdiverse lineage of mushroom-forming fungi.</title>
        <authorList>
            <person name="Looney B."/>
            <person name="Miyauchi S."/>
            <person name="Morin E."/>
            <person name="Drula E."/>
            <person name="Courty P.E."/>
            <person name="Kohler A."/>
            <person name="Kuo A."/>
            <person name="LaButti K."/>
            <person name="Pangilinan J."/>
            <person name="Lipzen A."/>
            <person name="Riley R."/>
            <person name="Andreopoulos W."/>
            <person name="He G."/>
            <person name="Johnson J."/>
            <person name="Nolan M."/>
            <person name="Tritt A."/>
            <person name="Barry K.W."/>
            <person name="Grigoriev I.V."/>
            <person name="Nagy L.G."/>
            <person name="Hibbett D."/>
            <person name="Henrissat B."/>
            <person name="Matheny P.B."/>
            <person name="Labbe J."/>
            <person name="Martin F.M."/>
        </authorList>
    </citation>
    <scope>NUCLEOTIDE SEQUENCE</scope>
    <source>
        <strain evidence="2">BPL690</strain>
    </source>
</reference>
<comment type="caution">
    <text evidence="2">The sequence shown here is derived from an EMBL/GenBank/DDBJ whole genome shotgun (WGS) entry which is preliminary data.</text>
</comment>
<dbReference type="EMBL" id="WTXG01000030">
    <property type="protein sequence ID" value="KAI0298172.1"/>
    <property type="molecule type" value="Genomic_DNA"/>
</dbReference>
<feature type="non-terminal residue" evidence="2">
    <location>
        <position position="143"/>
    </location>
</feature>
<evidence type="ECO:0000313" key="3">
    <source>
        <dbReference type="Proteomes" id="UP001203297"/>
    </source>
</evidence>
<sequence length="143" mass="16627">MTTEDVNPDESPETPRCTTHVFHSDYKHTLCNYRLNTGSALRIADSDDWPPAILFDAVYASAVLHHFGTDDFKDALSKFTKDTFYPKGETEIKDERASEVERRQKWVEERDARQEAQRGRRGETREELLDMLLFVPFVNMTPE</sequence>
<accession>A0AAD4M1Y6</accession>
<protein>
    <submittedName>
        <fullName evidence="2">Uncharacterized protein</fullName>
    </submittedName>
</protein>
<proteinExistence type="predicted"/>
<dbReference type="Proteomes" id="UP001203297">
    <property type="component" value="Unassembled WGS sequence"/>
</dbReference>
<gene>
    <name evidence="2" type="ORF">B0F90DRAFT_1735556</name>
</gene>
<organism evidence="2 3">
    <name type="scientific">Multifurca ochricompacta</name>
    <dbReference type="NCBI Taxonomy" id="376703"/>
    <lineage>
        <taxon>Eukaryota</taxon>
        <taxon>Fungi</taxon>
        <taxon>Dikarya</taxon>
        <taxon>Basidiomycota</taxon>
        <taxon>Agaricomycotina</taxon>
        <taxon>Agaricomycetes</taxon>
        <taxon>Russulales</taxon>
        <taxon>Russulaceae</taxon>
        <taxon>Multifurca</taxon>
    </lineage>
</organism>